<name>A0A2A6CIQ5_PRIPA</name>
<evidence type="ECO:0000256" key="1">
    <source>
        <dbReference type="ARBA" id="ARBA00007249"/>
    </source>
</evidence>
<dbReference type="InterPro" id="IPR004161">
    <property type="entry name" value="EFTu-like_2"/>
</dbReference>
<dbReference type="Gene3D" id="3.40.50.300">
    <property type="entry name" value="P-loop containing nucleotide triphosphate hydrolases"/>
    <property type="match status" value="1"/>
</dbReference>
<sequence length="3070" mass="340957">MFVYSHTKNLNEDKNNDLKEAVVAAKEAVRNHREKADAPCAYVREKCLTAFELAFDHGNERAQHFAVEGVQNLMRDVSFHSKVSSEKPEHALPSQLLATFTAISQWNSQLQCHAMTLIVEMMSSTNITPTLTEVHEAIELCMRVFSSSREESSRMSARAAISQSITSYCSNRYAAVVDEVQDNIAVYLDATSILEGYVALLDQMKTSNEQSVVVLDATHALLSSQPLSVLSHNPFLNLLWEKVCPLLIKLLGVPDKVSPVPAPISSSTCDSTDEPVGQGQMARFALSPAVMANPEASRALYLIVDQLLRLLCAVPSMHSVLEALFHKAFLFPKIEQRTEAIKLLGDPRRLSDLVRVSLSARSLSLWRMLIVCLVESSSPQFDVCIESIRATQSMLEGLLEFIHNDSLLPSQSKETLRALFPTLEEATAESFTNPIRRMTTMESRDSVDTTGGNDGDEEGEEDYSDTLRRLEKKFGIVKEENEGEEGNVSIRGSIDDEPPPTPSSDPISEKATARKFVTCLSQRIQDWEKLRSTLQVDTAIIDFASGYYQEFSLAHSENFRTKSKVQQEFLNTDALYLTVLSCLSLRFRGSQKVSWGLFKSKVLVPGCLVYASETWLSEVYLTTIHNDELTVNEEGALADLIRDYDGFDNRKLSDFDRLERIREGPGEKEKCLPERLAARWFLTASWEGISKILSTFVSVKERRKARPKVQEAVIYAIRATQKLANLALALDLGSRCGWIFERLVESSCDVDELRKTATAEETKRINLVDRDDLLSIQLVLDNAFVAIHASECWKQVIRCTEYVWELEKYIYGALCYQEKSSRSILGSWRKEKERDRPRDDWEPAVEKDVESVVREGREYLEKDEINKAICILIAKTDRLYSSSGCCLSLPSLHSFLHSLILASENRILLSSAKSPSLTPPDSLIARLSLILSHFTGRPLVHQMLLWATVSAHLIQIASSSVDESRTAANVLSEAVASLVISESAGQSFNQMILAPFQTIMCREECQPETRTQLILALAESVKERSDRLGSGWKPLFGSLKAVRSLQLEEDRVPWTVLDVISTYLGLTNSVLSSSLPDCLACVSHFLQSSVLHGTIPLPKKIEEESTEIIEEEKKSPIDLDTQVSKATLNLIRPLFAVIINLYRTPHIPNQSLLHRLELRTRALQAAKELDSLHLCQSVPPLSTVLDSLTCTRLPEDPSTSTLDRPLDVPVGNLPWTNNPDATAHEMASCELVLSLVEQLCGALITAPSTVQPTMIETIEYLITTVRTSECGPSLAAYCVHSLLLPHITAWTKRVGGRKSDRSGTTNHKHAVGTATAIVVDSIALNPQGDWEIRLLADMMEVARVCLEQPGDLSRVGVASIRHLITLAPFFAQSQWRVVSKSLWDAWAVTLLPIRKLLSHYLAESGDENTEGAEIFTDGKSCLFGRARMLAKQVFLVDEQREELNGEDDSTEGEDSEDAVTVIVVKEGQRETIGIGDLVRSLLAHQMLIQQVAVILSPSEGVPDGLRKIIPTVTEGYLDRLSDDSRWIFMQCLDASCQTSLDLDSRVGLSSLLSRLLSIPNANLHKQKVSATAIKMHSLFTLAEKDKSEDSPHLWRIARNEEFLVRQLDRVEKETAREKISALARQHREQKFEFMLVEENGEKMYTLVGEKKITSTLSEYKNHRPVGVPAPKVNGNRLNPFTNTTCDNVGKGLNENLNSSSLRLGALRDSSLILLDRLNSSPHFNQYLPYLFPCIKSLVRASPDLEIRQNHGAAIAANSATEDRPNTRVTSCEINTWNKKRRSSCSGTDEMPHSVPVENLSTQKSEHVSNSPTVTASYHSPNFKIDMNSPEFLYSIHLPPPPIPPQIIVLDGPSPTQVRAPSPQFGWSRHYSSNGSPYFYNATTGASTFKRPNGWSESGASPIFSPQPNTMTPAKAAPLQCSISTPPNAYFPEIFNSPVDMESDLQAAVSKTEQTIRQFLIRHFQCVRYSSHDSVQPSLPITLIGRGLVPRLLSNRPNLLLGQNLTNQQWQRFFASAAAASAKINMNVGTIGHIDHGKTTLTAAITTVLAKKGKAKAAKFDDIDKGKEEKKRGITINIAHLGYESDKRRYSHTDCPGHADFIKNMICGTSQMDAAVLVIAATDGVMAQTREHLILAKQIGLKSIIVFINKADLVEEETLDLVEMEARELLSLHGFDGDNAPVLRGSALAALEGTDTTCVEELMKALDSVPDPERKEDEPFIMPVASRTPITGRGTVVVGTVERGVLKKGDKIEVKGEGKTEMTVASDIHVFGKAVKEVRAGDHCGILCRGLKVDYVKRGMWMGHVGAVKTTNHIKAEVYLLSEEESGKRTGIRTGFTDKVFCSTWDQVARFDLTDQEMIMPGEHSSTVVLLQREMPLRVGMSFTLREGKTKQTIARGLVSEILPSLAVNSDLNLKKVAENVARADSETADAILARVQLIDTDLNRQLRKGVEENLSRLLDQTTALEGLERRQKNVHVQMDYVKEGCSRIAQSLALQLHEYREGVKVAGRLQNARNILGDAMRCEELMDQFDKRRDLVKRSEIICEMRWIVKECPSLHEISWLVPTIGERMKKATNELQSSSSEELRRGLDTLNASTVSAALRALKNLGSIDGELESVLTRAMSSLDSSFLELAAAPTMASSLLPSVVNGVATQMEQSALLGENHLTKVCERLGRTMRARVPLDAPYALRLVQSLSRVISSSPLTPSSLNPLVEAMRPLKHAILTQSLSRLHEVINDHDLSASAHSSRFVEVLTTRMEEELRQLEWDSELHGEATKNLGKCFDLVTAKIESALKLDGSSLLLGERISSTQHSNYRLLQCSHSLASHWPPQAQSLLRLHRESTSLLTSSVVESIDAILATMHGEKMGERREGSLYMQELVSYLSRLSLHSSHSPSALGRSDIVATVTDRTLLAFLVHASLVRPMEEESVRVQLRKDLDSLLNSLDEVAIPVGLPSYSKREDVIMNGLFKKRMNEIISSSSHSSSIPSWLLVHFLIADSPSDLMSPHESVQYTKEEYVKWVLCQADPERLKILSGLLDAYTATVVHKGGTSYVSNYPLMVELIEESRKRIGCKA</sequence>
<dbReference type="GO" id="GO:0005525">
    <property type="term" value="F:GTP binding"/>
    <property type="evidence" value="ECO:0007669"/>
    <property type="project" value="UniProtKB-KW"/>
</dbReference>
<dbReference type="InterPro" id="IPR050055">
    <property type="entry name" value="EF-Tu_GTPase"/>
</dbReference>
<feature type="compositionally biased region" description="Acidic residues" evidence="12">
    <location>
        <begin position="454"/>
        <end position="464"/>
    </location>
</feature>
<dbReference type="PROSITE" id="PS50020">
    <property type="entry name" value="WW_DOMAIN_2"/>
    <property type="match status" value="1"/>
</dbReference>
<dbReference type="GO" id="GO:0005739">
    <property type="term" value="C:mitochondrion"/>
    <property type="evidence" value="ECO:0000318"/>
    <property type="project" value="GO_Central"/>
</dbReference>
<dbReference type="SMART" id="SM00456">
    <property type="entry name" value="WW"/>
    <property type="match status" value="1"/>
</dbReference>
<dbReference type="InterPro" id="IPR004160">
    <property type="entry name" value="Transl_elong_EFTu/EF1A_C"/>
</dbReference>
<evidence type="ECO:0000256" key="3">
    <source>
        <dbReference type="ARBA" id="ARBA00011986"/>
    </source>
</evidence>
<gene>
    <name evidence="13" type="primary">WBGene00096072</name>
</gene>
<reference evidence="13" key="2">
    <citation type="submission" date="2022-06" db="UniProtKB">
        <authorList>
            <consortium name="EnsemblMetazoa"/>
        </authorList>
    </citation>
    <scope>IDENTIFICATION</scope>
    <source>
        <strain evidence="13">PS312</strain>
    </source>
</reference>
<dbReference type="EC" id="3.6.5.3" evidence="3"/>
<dbReference type="PROSITE" id="PS51722">
    <property type="entry name" value="G_TR_2"/>
    <property type="match status" value="1"/>
</dbReference>
<reference evidence="14" key="1">
    <citation type="journal article" date="2008" name="Nat. Genet.">
        <title>The Pristionchus pacificus genome provides a unique perspective on nematode lifestyle and parasitism.</title>
        <authorList>
            <person name="Dieterich C."/>
            <person name="Clifton S.W."/>
            <person name="Schuster L.N."/>
            <person name="Chinwalla A."/>
            <person name="Delehaunty K."/>
            <person name="Dinkelacker I."/>
            <person name="Fulton L."/>
            <person name="Fulton R."/>
            <person name="Godfrey J."/>
            <person name="Minx P."/>
            <person name="Mitreva M."/>
            <person name="Roeseler W."/>
            <person name="Tian H."/>
            <person name="Witte H."/>
            <person name="Yang S.P."/>
            <person name="Wilson R.K."/>
            <person name="Sommer R.J."/>
        </authorList>
    </citation>
    <scope>NUCLEOTIDE SEQUENCE [LARGE SCALE GENOMIC DNA]</scope>
    <source>
        <strain evidence="14">PS312</strain>
    </source>
</reference>
<dbReference type="PRINTS" id="PR00315">
    <property type="entry name" value="ELONGATNFCT"/>
</dbReference>
<dbReference type="CDD" id="cd00201">
    <property type="entry name" value="WW"/>
    <property type="match status" value="1"/>
</dbReference>
<evidence type="ECO:0000256" key="11">
    <source>
        <dbReference type="ARBA" id="ARBA00023134"/>
    </source>
</evidence>
<dbReference type="CDD" id="cd03706">
    <property type="entry name" value="mtEFTU_III"/>
    <property type="match status" value="1"/>
</dbReference>
<evidence type="ECO:0000256" key="6">
    <source>
        <dbReference type="ARBA" id="ARBA00022741"/>
    </source>
</evidence>
<evidence type="ECO:0000313" key="13">
    <source>
        <dbReference type="EnsemblMetazoa" id="PPA06518.1"/>
    </source>
</evidence>
<dbReference type="SUPFAM" id="SSF52540">
    <property type="entry name" value="P-loop containing nucleoside triphosphate hydrolases"/>
    <property type="match status" value="1"/>
</dbReference>
<evidence type="ECO:0000256" key="12">
    <source>
        <dbReference type="SAM" id="MobiDB-lite"/>
    </source>
</evidence>
<dbReference type="SUPFAM" id="SSF51045">
    <property type="entry name" value="WW domain"/>
    <property type="match status" value="1"/>
</dbReference>
<keyword evidence="11" id="KW-0342">GTP-binding</keyword>
<keyword evidence="6" id="KW-0547">Nucleotide-binding</keyword>
<evidence type="ECO:0000256" key="8">
    <source>
        <dbReference type="ARBA" id="ARBA00022801"/>
    </source>
</evidence>
<dbReference type="GO" id="GO:0003746">
    <property type="term" value="F:translation elongation factor activity"/>
    <property type="evidence" value="ECO:0000318"/>
    <property type="project" value="GO_Central"/>
</dbReference>
<organism evidence="13 14">
    <name type="scientific">Pristionchus pacificus</name>
    <name type="common">Parasitic nematode worm</name>
    <dbReference type="NCBI Taxonomy" id="54126"/>
    <lineage>
        <taxon>Eukaryota</taxon>
        <taxon>Metazoa</taxon>
        <taxon>Ecdysozoa</taxon>
        <taxon>Nematoda</taxon>
        <taxon>Chromadorea</taxon>
        <taxon>Rhabditida</taxon>
        <taxon>Rhabditina</taxon>
        <taxon>Diplogasteromorpha</taxon>
        <taxon>Diplogasteroidea</taxon>
        <taxon>Neodiplogasteridae</taxon>
        <taxon>Pristionchus</taxon>
    </lineage>
</organism>
<dbReference type="GO" id="GO:0070125">
    <property type="term" value="P:mitochondrial translational elongation"/>
    <property type="evidence" value="ECO:0000318"/>
    <property type="project" value="GO_Central"/>
</dbReference>
<keyword evidence="7" id="KW-0251">Elongation factor</keyword>
<evidence type="ECO:0000256" key="10">
    <source>
        <dbReference type="ARBA" id="ARBA00022917"/>
    </source>
</evidence>
<dbReference type="InterPro" id="IPR015403">
    <property type="entry name" value="Mon2/Sec7/BIG1-like_HDS"/>
</dbReference>
<dbReference type="InterPro" id="IPR036020">
    <property type="entry name" value="WW_dom_sf"/>
</dbReference>
<dbReference type="SUPFAM" id="SSF50447">
    <property type="entry name" value="Translation proteins"/>
    <property type="match status" value="1"/>
</dbReference>
<dbReference type="Pfam" id="PF03143">
    <property type="entry name" value="GTP_EFTU_D3"/>
    <property type="match status" value="1"/>
</dbReference>
<dbReference type="PANTHER" id="PTHR43721:SF2">
    <property type="entry name" value="ELONGATION FACTOR TU, MITOCHONDRIAL"/>
    <property type="match status" value="1"/>
</dbReference>
<dbReference type="InterPro" id="IPR009000">
    <property type="entry name" value="Transl_B-barrel_sf"/>
</dbReference>
<evidence type="ECO:0000256" key="5">
    <source>
        <dbReference type="ARBA" id="ARBA00022723"/>
    </source>
</evidence>
<dbReference type="InterPro" id="IPR027417">
    <property type="entry name" value="P-loop_NTPase"/>
</dbReference>
<feature type="compositionally biased region" description="Basic and acidic residues" evidence="12">
    <location>
        <begin position="465"/>
        <end position="480"/>
    </location>
</feature>
<dbReference type="FunFam" id="3.40.50.300:FF:000576">
    <property type="entry name" value="Elongation factor Tu"/>
    <property type="match status" value="1"/>
</dbReference>
<dbReference type="PANTHER" id="PTHR43721">
    <property type="entry name" value="ELONGATION FACTOR TU-RELATED"/>
    <property type="match status" value="1"/>
</dbReference>
<keyword evidence="5" id="KW-0479">Metal-binding</keyword>
<comment type="similarity">
    <text evidence="1">Belongs to the TRAFAC class translation factor GTPase superfamily. Classic translation factor GTPase family. EF-Tu/EF-1A subfamily.</text>
</comment>
<dbReference type="SUPFAM" id="SSF48371">
    <property type="entry name" value="ARM repeat"/>
    <property type="match status" value="1"/>
</dbReference>
<dbReference type="CDD" id="cd01884">
    <property type="entry name" value="EF_Tu"/>
    <property type="match status" value="1"/>
</dbReference>
<evidence type="ECO:0000313" key="14">
    <source>
        <dbReference type="Proteomes" id="UP000005239"/>
    </source>
</evidence>
<proteinExistence type="inferred from homology"/>
<dbReference type="EnsemblMetazoa" id="PPA06518.1">
    <property type="protein sequence ID" value="PPA06518.1"/>
    <property type="gene ID" value="WBGene00096072"/>
</dbReference>
<dbReference type="PROSITE" id="PS00301">
    <property type="entry name" value="G_TR_1"/>
    <property type="match status" value="1"/>
</dbReference>
<dbReference type="SUPFAM" id="SSF50465">
    <property type="entry name" value="EF-Tu/eEF-1alpha/eIF2-gamma C-terminal domain"/>
    <property type="match status" value="1"/>
</dbReference>
<dbReference type="Pfam" id="PF03144">
    <property type="entry name" value="GTP_EFTU_D2"/>
    <property type="match status" value="1"/>
</dbReference>
<protein>
    <recommendedName>
        <fullName evidence="3">protein-synthesizing GTPase</fullName>
        <ecNumber evidence="3">3.6.5.3</ecNumber>
    </recommendedName>
</protein>
<keyword evidence="9" id="KW-0460">Magnesium</keyword>
<comment type="subunit">
    <text evidence="2">Monomer.</text>
</comment>
<dbReference type="InterPro" id="IPR041709">
    <property type="entry name" value="EF-Tu_GTP-bd"/>
</dbReference>
<dbReference type="InterPro" id="IPR000795">
    <property type="entry name" value="T_Tr_GTP-bd_dom"/>
</dbReference>
<dbReference type="InterPro" id="IPR009001">
    <property type="entry name" value="Transl_elong_EF1A/Init_IF2_C"/>
</dbReference>
<keyword evidence="8" id="KW-0378">Hydrolase</keyword>
<keyword evidence="10" id="KW-0648">Protein biosynthesis</keyword>
<evidence type="ECO:0000256" key="2">
    <source>
        <dbReference type="ARBA" id="ARBA00011245"/>
    </source>
</evidence>
<dbReference type="Proteomes" id="UP000005239">
    <property type="component" value="Unassembled WGS sequence"/>
</dbReference>
<dbReference type="GO" id="GO:0003924">
    <property type="term" value="F:GTPase activity"/>
    <property type="evidence" value="ECO:0007669"/>
    <property type="project" value="InterPro"/>
</dbReference>
<dbReference type="InterPro" id="IPR031157">
    <property type="entry name" value="G_TR_CS"/>
</dbReference>
<dbReference type="FunFam" id="2.40.30.10:FF:000085">
    <property type="entry name" value="Elongation factor Tu"/>
    <property type="match status" value="1"/>
</dbReference>
<dbReference type="InterPro" id="IPR016024">
    <property type="entry name" value="ARM-type_fold"/>
</dbReference>
<dbReference type="Pfam" id="PF00009">
    <property type="entry name" value="GTP_EFTU"/>
    <property type="match status" value="1"/>
</dbReference>
<dbReference type="InterPro" id="IPR001202">
    <property type="entry name" value="WW_dom"/>
</dbReference>
<keyword evidence="14" id="KW-1185">Reference proteome</keyword>
<evidence type="ECO:0000256" key="9">
    <source>
        <dbReference type="ARBA" id="ARBA00022842"/>
    </source>
</evidence>
<dbReference type="GO" id="GO:0046872">
    <property type="term" value="F:metal ion binding"/>
    <property type="evidence" value="ECO:0007669"/>
    <property type="project" value="UniProtKB-KW"/>
</dbReference>
<dbReference type="Gene3D" id="2.20.70.10">
    <property type="match status" value="1"/>
</dbReference>
<accession>A0A8R1U5F3</accession>
<keyword evidence="4" id="KW-0963">Cytoplasm</keyword>
<evidence type="ECO:0000256" key="4">
    <source>
        <dbReference type="ARBA" id="ARBA00022490"/>
    </source>
</evidence>
<dbReference type="PROSITE" id="PS01159">
    <property type="entry name" value="WW_DOMAIN_1"/>
    <property type="match status" value="1"/>
</dbReference>
<feature type="region of interest" description="Disordered" evidence="12">
    <location>
        <begin position="435"/>
        <end position="509"/>
    </location>
</feature>
<dbReference type="Gene3D" id="2.40.30.10">
    <property type="entry name" value="Translation factors"/>
    <property type="match status" value="2"/>
</dbReference>
<evidence type="ECO:0000256" key="7">
    <source>
        <dbReference type="ARBA" id="ARBA00022768"/>
    </source>
</evidence>
<dbReference type="Pfam" id="PF09324">
    <property type="entry name" value="Sec7-like_HDS"/>
    <property type="match status" value="1"/>
</dbReference>
<accession>A0A2A6CIQ5</accession>